<proteinExistence type="predicted"/>
<gene>
    <name evidence="1" type="ORF">A3A48_01295</name>
</gene>
<accession>A0A1F5GTA5</accession>
<dbReference type="Gene3D" id="1.10.287.1700">
    <property type="match status" value="1"/>
</dbReference>
<evidence type="ECO:0000313" key="2">
    <source>
        <dbReference type="Proteomes" id="UP000178336"/>
    </source>
</evidence>
<comment type="caution">
    <text evidence="1">The sequence shown here is derived from an EMBL/GenBank/DDBJ whole genome shotgun (WGS) entry which is preliminary data.</text>
</comment>
<protein>
    <submittedName>
        <fullName evidence="1">Uncharacterized protein</fullName>
    </submittedName>
</protein>
<dbReference type="AlphaFoldDB" id="A0A1F5GTA5"/>
<sequence>MKKIYFIKFTLLVLFVTVFILGTSNSSVYSQLDSSSANHNPFQKRLGTLKQKRLELKEKRDTKIQDFKEKVATRQSELRTKTVNRIKTYFSKILRRLTAAQTRLDKIEDRIASRIDKLKEKGVDTSKAEAALIQAENAGSAAASAIDNAQLEIGAIDAQSATVREAVSAAKTAVKQAKQALVSYHKALVAAIRQLKASADLREGTGSAN</sequence>
<dbReference type="Proteomes" id="UP000178336">
    <property type="component" value="Unassembled WGS sequence"/>
</dbReference>
<evidence type="ECO:0000313" key="1">
    <source>
        <dbReference type="EMBL" id="OGD95110.1"/>
    </source>
</evidence>
<dbReference type="InterPro" id="IPR053716">
    <property type="entry name" value="Flag_assembly_chemotaxis_eff"/>
</dbReference>
<dbReference type="EMBL" id="MFBN01000027">
    <property type="protein sequence ID" value="OGD95110.1"/>
    <property type="molecule type" value="Genomic_DNA"/>
</dbReference>
<organism evidence="1 2">
    <name type="scientific">Candidatus Curtissbacteria bacterium RIFCSPLOWO2_01_FULL_37_9</name>
    <dbReference type="NCBI Taxonomy" id="1797724"/>
    <lineage>
        <taxon>Bacteria</taxon>
        <taxon>Candidatus Curtissiibacteriota</taxon>
    </lineage>
</organism>
<dbReference type="STRING" id="1797724.A3A48_01295"/>
<name>A0A1F5GTA5_9BACT</name>
<reference evidence="1 2" key="1">
    <citation type="journal article" date="2016" name="Nat. Commun.">
        <title>Thousands of microbial genomes shed light on interconnected biogeochemical processes in an aquifer system.</title>
        <authorList>
            <person name="Anantharaman K."/>
            <person name="Brown C.T."/>
            <person name="Hug L.A."/>
            <person name="Sharon I."/>
            <person name="Castelle C.J."/>
            <person name="Probst A.J."/>
            <person name="Thomas B.C."/>
            <person name="Singh A."/>
            <person name="Wilkins M.J."/>
            <person name="Karaoz U."/>
            <person name="Brodie E.L."/>
            <person name="Williams K.H."/>
            <person name="Hubbard S.S."/>
            <person name="Banfield J.F."/>
        </authorList>
    </citation>
    <scope>NUCLEOTIDE SEQUENCE [LARGE SCALE GENOMIC DNA]</scope>
</reference>